<evidence type="ECO:0000256" key="1">
    <source>
        <dbReference type="SAM" id="MobiDB-lite"/>
    </source>
</evidence>
<accession>A0ABV3N7J9</accession>
<protein>
    <submittedName>
        <fullName evidence="2">EexN family lipoprotein</fullName>
    </submittedName>
</protein>
<keyword evidence="2" id="KW-0449">Lipoprotein</keyword>
<organism evidence="2 3">
    <name type="scientific">Erwinia papayae</name>
    <dbReference type="NCBI Taxonomy" id="206499"/>
    <lineage>
        <taxon>Bacteria</taxon>
        <taxon>Pseudomonadati</taxon>
        <taxon>Pseudomonadota</taxon>
        <taxon>Gammaproteobacteria</taxon>
        <taxon>Enterobacterales</taxon>
        <taxon>Erwiniaceae</taxon>
        <taxon>Erwinia</taxon>
    </lineage>
</organism>
<name>A0ABV3N7J9_9GAMM</name>
<dbReference type="InterPro" id="IPR047937">
    <property type="entry name" value="Eex_IncN-like"/>
</dbReference>
<evidence type="ECO:0000313" key="3">
    <source>
        <dbReference type="Proteomes" id="UP001554567"/>
    </source>
</evidence>
<dbReference type="EMBL" id="JBFKZN010000018">
    <property type="protein sequence ID" value="MEW5291808.1"/>
    <property type="molecule type" value="Genomic_DNA"/>
</dbReference>
<gene>
    <name evidence="2" type="ORF">ABW286_21975</name>
</gene>
<reference evidence="2 3" key="1">
    <citation type="submission" date="2024-07" db="EMBL/GenBank/DDBJ databases">
        <authorList>
            <person name="Dulla G.F.J."/>
            <person name="Delorm J.G."/>
        </authorList>
    </citation>
    <scope>NUCLEOTIDE SEQUENCE [LARGE SCALE GENOMIC DNA]</scope>
    <source>
        <strain evidence="2 3">JGD 233</strain>
    </source>
</reference>
<feature type="compositionally biased region" description="Basic and acidic residues" evidence="1">
    <location>
        <begin position="68"/>
        <end position="85"/>
    </location>
</feature>
<feature type="region of interest" description="Disordered" evidence="1">
    <location>
        <begin position="47"/>
        <end position="85"/>
    </location>
</feature>
<dbReference type="NCBIfam" id="NF033894">
    <property type="entry name" value="Eex_IncN"/>
    <property type="match status" value="1"/>
</dbReference>
<evidence type="ECO:0000313" key="2">
    <source>
        <dbReference type="EMBL" id="MEW5291808.1"/>
    </source>
</evidence>
<proteinExistence type="predicted"/>
<dbReference type="PROSITE" id="PS51257">
    <property type="entry name" value="PROKAR_LIPOPROTEIN"/>
    <property type="match status" value="1"/>
</dbReference>
<keyword evidence="3" id="KW-1185">Reference proteome</keyword>
<dbReference type="RefSeq" id="WP_367168716.1">
    <property type="nucleotide sequence ID" value="NZ_JBFKZN010000018.1"/>
</dbReference>
<dbReference type="Proteomes" id="UP001554567">
    <property type="component" value="Unassembled WGS sequence"/>
</dbReference>
<sequence length="85" mass="9471">MNRTSLIVSIAAASFLLAGCGPEHDVEWYKTHDSERQAKLQECQTQAESNQDADCKNAREANTQINLHGKEEGKTRDPAELLKTE</sequence>
<comment type="caution">
    <text evidence="2">The sequence shown here is derived from an EMBL/GenBank/DDBJ whole genome shotgun (WGS) entry which is preliminary data.</text>
</comment>